<evidence type="ECO:0000313" key="3">
    <source>
        <dbReference type="Proteomes" id="UP000070700"/>
    </source>
</evidence>
<reference evidence="2 3" key="1">
    <citation type="submission" date="2015-10" db="EMBL/GenBank/DDBJ databases">
        <title>Full genome of DAOMC 229536 Phialocephala scopiformis, a fungal endophyte of spruce producing the potent anti-insectan compound rugulosin.</title>
        <authorList>
            <consortium name="DOE Joint Genome Institute"/>
            <person name="Walker A.K."/>
            <person name="Frasz S.L."/>
            <person name="Seifert K.A."/>
            <person name="Miller J.D."/>
            <person name="Mondo S.J."/>
            <person name="Labutti K."/>
            <person name="Lipzen A."/>
            <person name="Dockter R."/>
            <person name="Kennedy M."/>
            <person name="Grigoriev I.V."/>
            <person name="Spatafora J.W."/>
        </authorList>
    </citation>
    <scope>NUCLEOTIDE SEQUENCE [LARGE SCALE GENOMIC DNA]</scope>
    <source>
        <strain evidence="2 3">CBS 120377</strain>
    </source>
</reference>
<dbReference type="PANTHER" id="PTHR38847">
    <property type="match status" value="1"/>
</dbReference>
<evidence type="ECO:0000256" key="1">
    <source>
        <dbReference type="SAM" id="SignalP"/>
    </source>
</evidence>
<keyword evidence="1" id="KW-0732">Signal</keyword>
<dbReference type="Proteomes" id="UP000070700">
    <property type="component" value="Unassembled WGS sequence"/>
</dbReference>
<dbReference type="InterPro" id="IPR025649">
    <property type="entry name" value="DUF4360"/>
</dbReference>
<dbReference type="PANTHER" id="PTHR38847:SF1">
    <property type="entry name" value="PSEUDOURIDINE SYNTHASE RSUA_RLUA-LIKE DOMAIN-CONTAINING PROTEIN"/>
    <property type="match status" value="1"/>
</dbReference>
<sequence length="211" mass="21809">MVSTTNILVTLLSLAATISGALIGRATASVQTPPTGVSITVISSSWPGCSPSHPAAVQLLEQGQSLSFQYDGFTAFTDVTESSSDRSCSVVVNFVYPEGYTLGVQNPVFQGNTDVAEGATAEIRAYSLFSASDSTVYDIDEAEVAGPFTGNYSLTGSDSSARTQSSACGSGSTTLKFATRLNALGGIPNPYPANATIQHNATTVDLVWTPC</sequence>
<proteinExistence type="predicted"/>
<keyword evidence="3" id="KW-1185">Reference proteome</keyword>
<gene>
    <name evidence="2" type="ORF">LY89DRAFT_743669</name>
</gene>
<dbReference type="EMBL" id="KQ947445">
    <property type="protein sequence ID" value="KUJ06522.1"/>
    <property type="molecule type" value="Genomic_DNA"/>
</dbReference>
<accession>A0A132B2B4</accession>
<dbReference type="GeneID" id="28830693"/>
<name>A0A132B2B4_MOLSC</name>
<organism evidence="2 3">
    <name type="scientific">Mollisia scopiformis</name>
    <name type="common">Conifer needle endophyte fungus</name>
    <name type="synonym">Phialocephala scopiformis</name>
    <dbReference type="NCBI Taxonomy" id="149040"/>
    <lineage>
        <taxon>Eukaryota</taxon>
        <taxon>Fungi</taxon>
        <taxon>Dikarya</taxon>
        <taxon>Ascomycota</taxon>
        <taxon>Pezizomycotina</taxon>
        <taxon>Leotiomycetes</taxon>
        <taxon>Helotiales</taxon>
        <taxon>Mollisiaceae</taxon>
        <taxon>Mollisia</taxon>
    </lineage>
</organism>
<evidence type="ECO:0000313" key="2">
    <source>
        <dbReference type="EMBL" id="KUJ06522.1"/>
    </source>
</evidence>
<feature type="chain" id="PRO_5007287771" evidence="1">
    <location>
        <begin position="21"/>
        <end position="211"/>
    </location>
</feature>
<dbReference type="RefSeq" id="XP_018060877.1">
    <property type="nucleotide sequence ID" value="XM_018220967.1"/>
</dbReference>
<dbReference type="InParanoid" id="A0A132B2B4"/>
<dbReference type="AlphaFoldDB" id="A0A132B2B4"/>
<protein>
    <submittedName>
        <fullName evidence="2">Uncharacterized protein</fullName>
    </submittedName>
</protein>
<dbReference type="KEGG" id="psco:LY89DRAFT_743669"/>
<dbReference type="Pfam" id="PF14273">
    <property type="entry name" value="DUF4360"/>
    <property type="match status" value="1"/>
</dbReference>
<feature type="signal peptide" evidence="1">
    <location>
        <begin position="1"/>
        <end position="20"/>
    </location>
</feature>